<dbReference type="Pfam" id="PF14470">
    <property type="entry name" value="bPH_3"/>
    <property type="match status" value="1"/>
</dbReference>
<name>A0ABM9QRH7_9VIBR</name>
<gene>
    <name evidence="3" type="ORF">VCR4J5_1620025</name>
</gene>
<evidence type="ECO:0000313" key="4">
    <source>
        <dbReference type="Proteomes" id="UP000049077"/>
    </source>
</evidence>
<organism evidence="3 4">
    <name type="scientific">Vibrio crassostreae</name>
    <dbReference type="NCBI Taxonomy" id="246167"/>
    <lineage>
        <taxon>Bacteria</taxon>
        <taxon>Pseudomonadati</taxon>
        <taxon>Pseudomonadota</taxon>
        <taxon>Gammaproteobacteria</taxon>
        <taxon>Vibrionales</taxon>
        <taxon>Vibrionaceae</taxon>
        <taxon>Vibrio</taxon>
    </lineage>
</organism>
<evidence type="ECO:0000259" key="2">
    <source>
        <dbReference type="Pfam" id="PF14470"/>
    </source>
</evidence>
<evidence type="ECO:0000313" key="3">
    <source>
        <dbReference type="EMBL" id="CDT20332.1"/>
    </source>
</evidence>
<evidence type="ECO:0000259" key="1">
    <source>
        <dbReference type="Pfam" id="PF09851"/>
    </source>
</evidence>
<feature type="domain" description="YokE-like PH" evidence="2">
    <location>
        <begin position="16"/>
        <end position="114"/>
    </location>
</feature>
<dbReference type="RefSeq" id="WP_048660814.1">
    <property type="nucleotide sequence ID" value="NZ_CAWMAN010000096.1"/>
</dbReference>
<evidence type="ECO:0008006" key="5">
    <source>
        <dbReference type="Google" id="ProtNLM"/>
    </source>
</evidence>
<accession>A0ABM9QRH7</accession>
<dbReference type="Pfam" id="PF09851">
    <property type="entry name" value="SHOCT"/>
    <property type="match status" value="1"/>
</dbReference>
<dbReference type="EMBL" id="CCJX01000071">
    <property type="protein sequence ID" value="CDT20332.1"/>
    <property type="molecule type" value="Genomic_DNA"/>
</dbReference>
<dbReference type="InterPro" id="IPR018649">
    <property type="entry name" value="SHOCT"/>
</dbReference>
<proteinExistence type="predicted"/>
<dbReference type="Proteomes" id="UP000049077">
    <property type="component" value="Unassembled WGS sequence"/>
</dbReference>
<comment type="caution">
    <text evidence="3">The sequence shown here is derived from an EMBL/GenBank/DDBJ whole genome shotgun (WGS) entry which is preliminary data.</text>
</comment>
<dbReference type="InterPro" id="IPR039519">
    <property type="entry name" value="YokE-like_PH"/>
</dbReference>
<reference evidence="3 4" key="1">
    <citation type="submission" date="2014-06" db="EMBL/GenBank/DDBJ databases">
        <authorList>
            <person name="Le Roux F."/>
        </authorList>
    </citation>
    <scope>NUCLEOTIDE SEQUENCE [LARGE SCALE GENOMIC DNA]</scope>
    <source>
        <strain evidence="3 4">J5-4</strain>
    </source>
</reference>
<protein>
    <recommendedName>
        <fullName evidence="5">PH (Pleckstrin Homology) domain-containing protein</fullName>
    </recommendedName>
</protein>
<feature type="domain" description="SHOCT" evidence="1">
    <location>
        <begin position="136"/>
        <end position="163"/>
    </location>
</feature>
<keyword evidence="4" id="KW-1185">Reference proteome</keyword>
<sequence>MTKELKHVTKFREKHLKPNESVVAWGEGYIGEMMGKGDNTQHNGALIVTETMVVFYRKGFIGEVLETMPLKGITSIERKSTLGHRTIRLHTSHDDLAFKSMKKDHDQRLIDAIEAGRDNNSQQQSQPQAATPSNIDKIKQLAELKDAGVLTEEEFETKKTQLLSEI</sequence>